<evidence type="ECO:0000313" key="2">
    <source>
        <dbReference type="Proteomes" id="UP000670475"/>
    </source>
</evidence>
<dbReference type="RefSeq" id="WP_209339554.1">
    <property type="nucleotide sequence ID" value="NZ_JAGIQL010000028.1"/>
</dbReference>
<gene>
    <name evidence="1" type="ORF">JFN87_09790</name>
</gene>
<organism evidence="1 2">
    <name type="scientific">Streptomyces montanisoli</name>
    <dbReference type="NCBI Taxonomy" id="2798581"/>
    <lineage>
        <taxon>Bacteria</taxon>
        <taxon>Bacillati</taxon>
        <taxon>Actinomycetota</taxon>
        <taxon>Actinomycetes</taxon>
        <taxon>Kitasatosporales</taxon>
        <taxon>Streptomycetaceae</taxon>
        <taxon>Streptomyces</taxon>
    </lineage>
</organism>
<dbReference type="Proteomes" id="UP000670475">
    <property type="component" value="Unassembled WGS sequence"/>
</dbReference>
<accession>A0A940MD61</accession>
<dbReference type="AlphaFoldDB" id="A0A940MD61"/>
<sequence length="281" mass="29312">MNGSTEHIAPATGYAVDCRADSAGGITFDIPCDGLPERAVLVLGARGGDGGGDGGGRADVRLPLMAADDGRRRAVLPSTVELAEGHWDVRCDTPEADEPLRTGVRDVRALVGRVPEAGPVSVRLPYPTADGGLAVRSWVREPHAEAGEIHCLPGAVTVEGVSYGTAGGSGGAVVEARLRGGGLVHRVPATGRGGVFAFTLPYRPLARACAGRRQWWDLWLVPGDGLPAARISRILDDVWDKRRWTVGPAHESAGVSALPCYTEDNGLSVRLEPAHLAAATS</sequence>
<protein>
    <recommendedName>
        <fullName evidence="3">Transferase</fullName>
    </recommendedName>
</protein>
<proteinExistence type="predicted"/>
<keyword evidence="2" id="KW-1185">Reference proteome</keyword>
<name>A0A940MD61_9ACTN</name>
<evidence type="ECO:0008006" key="3">
    <source>
        <dbReference type="Google" id="ProtNLM"/>
    </source>
</evidence>
<evidence type="ECO:0000313" key="1">
    <source>
        <dbReference type="EMBL" id="MBP0457790.1"/>
    </source>
</evidence>
<dbReference type="EMBL" id="JAGIQL010000028">
    <property type="protein sequence ID" value="MBP0457790.1"/>
    <property type="molecule type" value="Genomic_DNA"/>
</dbReference>
<comment type="caution">
    <text evidence="1">The sequence shown here is derived from an EMBL/GenBank/DDBJ whole genome shotgun (WGS) entry which is preliminary data.</text>
</comment>
<reference evidence="1" key="1">
    <citation type="submission" date="2021-03" db="EMBL/GenBank/DDBJ databases">
        <title>Whole genome sequence of Streptomyces bomunensis MMS17-BM035.</title>
        <authorList>
            <person name="Lee J.H."/>
        </authorList>
    </citation>
    <scope>NUCLEOTIDE SEQUENCE</scope>
    <source>
        <strain evidence="1">MMS17-BM035</strain>
    </source>
</reference>